<feature type="compositionally biased region" description="Acidic residues" evidence="4">
    <location>
        <begin position="329"/>
        <end position="341"/>
    </location>
</feature>
<evidence type="ECO:0000256" key="4">
    <source>
        <dbReference type="SAM" id="MobiDB-lite"/>
    </source>
</evidence>
<dbReference type="FunFam" id="3.30.70.330:FF:000124">
    <property type="entry name" value="RNA-binding protein 26 isoform X3"/>
    <property type="match status" value="1"/>
</dbReference>
<accession>A0AAD7R4I6</accession>
<gene>
    <name evidence="6" type="ORF">AAFF_G00376000</name>
</gene>
<keyword evidence="1 2" id="KW-0694">RNA-binding</keyword>
<feature type="region of interest" description="Disordered" evidence="4">
    <location>
        <begin position="213"/>
        <end position="245"/>
    </location>
</feature>
<dbReference type="PANTHER" id="PTHR14398">
    <property type="entry name" value="RNA RECOGNITION RRM/RNP DOMAIN"/>
    <property type="match status" value="1"/>
</dbReference>
<sequence>MPPPNPLQTGVQLAPQPLAASLKQSVKDRLGPIPSSGPETTQDPSMTSQSAAKVSVKDRLGFNTKPAVPGGKVYSTSTGLMKTVYNPAALKAAQKIPPFPNQAYAEEALKKKQEALKLQQDVRKKKQEILRSTSRHKSCSSSITRLQAEIKAVAPGNAAVVRVTKSKAQAQKELLDTELDLYKKMQAGEDIAQLRVKYTQLQLEAAKRGILASGRGRGGHARGRGSHRGRGRGMRGRGRGAPPHAVVDHRPRALAISGFTDADRVDLLPHFAQFGEIEDCLIDDSAHSAVITFSTRVEAELAAVHGLKLNNQDLKLAWHKPPVSLNPADTDEPEAEEEEFPEQSLVDDALLQDDDEEDDDNEPRSWRR</sequence>
<dbReference type="InterPro" id="IPR012677">
    <property type="entry name" value="Nucleotide-bd_a/b_plait_sf"/>
</dbReference>
<dbReference type="InterPro" id="IPR045137">
    <property type="entry name" value="RBM26/27"/>
</dbReference>
<evidence type="ECO:0000313" key="7">
    <source>
        <dbReference type="Proteomes" id="UP001221898"/>
    </source>
</evidence>
<dbReference type="Proteomes" id="UP001221898">
    <property type="component" value="Unassembled WGS sequence"/>
</dbReference>
<evidence type="ECO:0000256" key="1">
    <source>
        <dbReference type="ARBA" id="ARBA00022884"/>
    </source>
</evidence>
<protein>
    <recommendedName>
        <fullName evidence="5">RRM domain-containing protein</fullName>
    </recommendedName>
</protein>
<dbReference type="GO" id="GO:0003723">
    <property type="term" value="F:RNA binding"/>
    <property type="evidence" value="ECO:0007669"/>
    <property type="project" value="UniProtKB-UniRule"/>
</dbReference>
<dbReference type="PANTHER" id="PTHR14398:SF2">
    <property type="entry name" value="RNA-BINDING PROTEIN 26"/>
    <property type="match status" value="1"/>
</dbReference>
<dbReference type="CDD" id="cd12258">
    <property type="entry name" value="RRM2_RBM26_like"/>
    <property type="match status" value="1"/>
</dbReference>
<proteinExistence type="predicted"/>
<dbReference type="InterPro" id="IPR035979">
    <property type="entry name" value="RBD_domain_sf"/>
</dbReference>
<evidence type="ECO:0000313" key="6">
    <source>
        <dbReference type="EMBL" id="KAJ8362392.1"/>
    </source>
</evidence>
<comment type="caution">
    <text evidence="6">The sequence shown here is derived from an EMBL/GenBank/DDBJ whole genome shotgun (WGS) entry which is preliminary data.</text>
</comment>
<feature type="coiled-coil region" evidence="3">
    <location>
        <begin position="101"/>
        <end position="128"/>
    </location>
</feature>
<dbReference type="Pfam" id="PF14605">
    <property type="entry name" value="Nup35_RRM_2"/>
    <property type="match status" value="1"/>
</dbReference>
<dbReference type="InterPro" id="IPR000504">
    <property type="entry name" value="RRM_dom"/>
</dbReference>
<dbReference type="AlphaFoldDB" id="A0AAD7R4I6"/>
<dbReference type="InterPro" id="IPR039511">
    <property type="entry name" value="RBM26-like_RRM2"/>
</dbReference>
<dbReference type="GO" id="GO:0005634">
    <property type="term" value="C:nucleus"/>
    <property type="evidence" value="ECO:0007669"/>
    <property type="project" value="TreeGrafter"/>
</dbReference>
<feature type="compositionally biased region" description="Acidic residues" evidence="4">
    <location>
        <begin position="350"/>
        <end position="361"/>
    </location>
</feature>
<evidence type="ECO:0000256" key="3">
    <source>
        <dbReference type="SAM" id="Coils"/>
    </source>
</evidence>
<dbReference type="Gene3D" id="3.30.70.330">
    <property type="match status" value="1"/>
</dbReference>
<feature type="compositionally biased region" description="Basic residues" evidence="4">
    <location>
        <begin position="217"/>
        <end position="238"/>
    </location>
</feature>
<dbReference type="EMBL" id="JAINUG010000675">
    <property type="protein sequence ID" value="KAJ8362392.1"/>
    <property type="molecule type" value="Genomic_DNA"/>
</dbReference>
<evidence type="ECO:0000256" key="2">
    <source>
        <dbReference type="PROSITE-ProRule" id="PRU00176"/>
    </source>
</evidence>
<dbReference type="SUPFAM" id="SSF54928">
    <property type="entry name" value="RNA-binding domain, RBD"/>
    <property type="match status" value="1"/>
</dbReference>
<evidence type="ECO:0000259" key="5">
    <source>
        <dbReference type="PROSITE" id="PS50102"/>
    </source>
</evidence>
<feature type="region of interest" description="Disordered" evidence="4">
    <location>
        <begin position="320"/>
        <end position="368"/>
    </location>
</feature>
<reference evidence="6" key="1">
    <citation type="journal article" date="2023" name="Science">
        <title>Genome structures resolve the early diversification of teleost fishes.</title>
        <authorList>
            <person name="Parey E."/>
            <person name="Louis A."/>
            <person name="Montfort J."/>
            <person name="Bouchez O."/>
            <person name="Roques C."/>
            <person name="Iampietro C."/>
            <person name="Lluch J."/>
            <person name="Castinel A."/>
            <person name="Donnadieu C."/>
            <person name="Desvignes T."/>
            <person name="Floi Bucao C."/>
            <person name="Jouanno E."/>
            <person name="Wen M."/>
            <person name="Mejri S."/>
            <person name="Dirks R."/>
            <person name="Jansen H."/>
            <person name="Henkel C."/>
            <person name="Chen W.J."/>
            <person name="Zahm M."/>
            <person name="Cabau C."/>
            <person name="Klopp C."/>
            <person name="Thompson A.W."/>
            <person name="Robinson-Rechavi M."/>
            <person name="Braasch I."/>
            <person name="Lecointre G."/>
            <person name="Bobe J."/>
            <person name="Postlethwait J.H."/>
            <person name="Berthelot C."/>
            <person name="Roest Crollius H."/>
            <person name="Guiguen Y."/>
        </authorList>
    </citation>
    <scope>NUCLEOTIDE SEQUENCE</scope>
    <source>
        <strain evidence="6">NC1722</strain>
    </source>
</reference>
<feature type="region of interest" description="Disordered" evidence="4">
    <location>
        <begin position="1"/>
        <end position="71"/>
    </location>
</feature>
<feature type="domain" description="RRM" evidence="5">
    <location>
        <begin position="252"/>
        <end position="321"/>
    </location>
</feature>
<feature type="compositionally biased region" description="Polar residues" evidence="4">
    <location>
        <begin position="37"/>
        <end position="52"/>
    </location>
</feature>
<dbReference type="PROSITE" id="PS50102">
    <property type="entry name" value="RRM"/>
    <property type="match status" value="1"/>
</dbReference>
<keyword evidence="3" id="KW-0175">Coiled coil</keyword>
<organism evidence="6 7">
    <name type="scientific">Aldrovandia affinis</name>
    <dbReference type="NCBI Taxonomy" id="143900"/>
    <lineage>
        <taxon>Eukaryota</taxon>
        <taxon>Metazoa</taxon>
        <taxon>Chordata</taxon>
        <taxon>Craniata</taxon>
        <taxon>Vertebrata</taxon>
        <taxon>Euteleostomi</taxon>
        <taxon>Actinopterygii</taxon>
        <taxon>Neopterygii</taxon>
        <taxon>Teleostei</taxon>
        <taxon>Notacanthiformes</taxon>
        <taxon>Halosauridae</taxon>
        <taxon>Aldrovandia</taxon>
    </lineage>
</organism>
<name>A0AAD7R4I6_9TELE</name>
<keyword evidence="7" id="KW-1185">Reference proteome</keyword>